<feature type="transmembrane region" description="Helical" evidence="6">
    <location>
        <begin position="96"/>
        <end position="114"/>
    </location>
</feature>
<reference evidence="8" key="1">
    <citation type="submission" date="2021-06" db="EMBL/GenBank/DDBJ databases">
        <authorList>
            <person name="Criscuolo A."/>
        </authorList>
    </citation>
    <scope>NUCLEOTIDE SEQUENCE</scope>
    <source>
        <strain evidence="8">CIP111803</strain>
    </source>
</reference>
<feature type="transmembrane region" description="Helical" evidence="6">
    <location>
        <begin position="265"/>
        <end position="284"/>
    </location>
</feature>
<sequence length="288" mass="29202">MASDPTRRAPASLLAVAAIFSVQFGNAVVGSLFDRVGPLGAATLRLGLAALILLVLIRPRTRGWTGRTWLGVVMLGVGMAAMNVCIYLAIEEIPLGIAVTIELMGPLAVAAAGIRRPLDAGWVLLAVGGILLLGLQRGDSGSGGLALTGVLFAAAAGGFWALYILASARLGPRVRGIDGLVAAIAVGALLVLPFGAGEAVDAVGRAPSLLVAFLGVALLTSVTPYALEFTALKRMSTRVFGVLSSLGPAVAALAGLVVLQQRLGLWQVLAILLVVCASAGVVATSRRA</sequence>
<feature type="domain" description="EamA" evidence="7">
    <location>
        <begin position="148"/>
        <end position="281"/>
    </location>
</feature>
<comment type="caution">
    <text evidence="8">The sequence shown here is derived from an EMBL/GenBank/DDBJ whole genome shotgun (WGS) entry which is preliminary data.</text>
</comment>
<evidence type="ECO:0000313" key="9">
    <source>
        <dbReference type="Proteomes" id="UP000693892"/>
    </source>
</evidence>
<feature type="transmembrane region" description="Helical" evidence="6">
    <location>
        <begin position="69"/>
        <end position="90"/>
    </location>
</feature>
<dbReference type="InterPro" id="IPR050638">
    <property type="entry name" value="AA-Vitamin_Transporters"/>
</dbReference>
<dbReference type="PANTHER" id="PTHR32322:SF2">
    <property type="entry name" value="EAMA DOMAIN-CONTAINING PROTEIN"/>
    <property type="match status" value="1"/>
</dbReference>
<dbReference type="GO" id="GO:0016020">
    <property type="term" value="C:membrane"/>
    <property type="evidence" value="ECO:0007669"/>
    <property type="project" value="UniProtKB-SubCell"/>
</dbReference>
<comment type="similarity">
    <text evidence="2">Belongs to the EamA transporter family.</text>
</comment>
<name>A0A916JSG9_9MICO</name>
<feature type="transmembrane region" description="Helical" evidence="6">
    <location>
        <begin position="239"/>
        <end position="259"/>
    </location>
</feature>
<protein>
    <submittedName>
        <fullName evidence="8">Threonine/homoserine exporter RhtA</fullName>
    </submittedName>
</protein>
<comment type="subcellular location">
    <subcellularLocation>
        <location evidence="1">Membrane</location>
        <topology evidence="1">Multi-pass membrane protein</topology>
    </subcellularLocation>
</comment>
<keyword evidence="9" id="KW-1185">Reference proteome</keyword>
<dbReference type="Pfam" id="PF00892">
    <property type="entry name" value="EamA"/>
    <property type="match status" value="1"/>
</dbReference>
<dbReference type="AlphaFoldDB" id="A0A916JSG9"/>
<feature type="transmembrane region" description="Helical" evidence="6">
    <location>
        <begin position="177"/>
        <end position="196"/>
    </location>
</feature>
<feature type="transmembrane region" description="Helical" evidence="6">
    <location>
        <begin position="37"/>
        <end position="57"/>
    </location>
</feature>
<feature type="transmembrane region" description="Helical" evidence="6">
    <location>
        <begin position="121"/>
        <end position="138"/>
    </location>
</feature>
<dbReference type="InterPro" id="IPR000620">
    <property type="entry name" value="EamA_dom"/>
</dbReference>
<evidence type="ECO:0000256" key="4">
    <source>
        <dbReference type="ARBA" id="ARBA00022989"/>
    </source>
</evidence>
<evidence type="ECO:0000256" key="5">
    <source>
        <dbReference type="ARBA" id="ARBA00023136"/>
    </source>
</evidence>
<organism evidence="8 9">
    <name type="scientific">Leucobacter soli</name>
    <dbReference type="NCBI Taxonomy" id="2812850"/>
    <lineage>
        <taxon>Bacteria</taxon>
        <taxon>Bacillati</taxon>
        <taxon>Actinomycetota</taxon>
        <taxon>Actinomycetes</taxon>
        <taxon>Micrococcales</taxon>
        <taxon>Microbacteriaceae</taxon>
        <taxon>Leucobacter</taxon>
    </lineage>
</organism>
<keyword evidence="3 6" id="KW-0812">Transmembrane</keyword>
<feature type="transmembrane region" description="Helical" evidence="6">
    <location>
        <begin position="208"/>
        <end position="227"/>
    </location>
</feature>
<keyword evidence="5 6" id="KW-0472">Membrane</keyword>
<dbReference type="EMBL" id="CAJVAP010000003">
    <property type="protein sequence ID" value="CAG7600038.1"/>
    <property type="molecule type" value="Genomic_DNA"/>
</dbReference>
<keyword evidence="4 6" id="KW-1133">Transmembrane helix</keyword>
<evidence type="ECO:0000313" key="8">
    <source>
        <dbReference type="EMBL" id="CAG7600038.1"/>
    </source>
</evidence>
<evidence type="ECO:0000256" key="2">
    <source>
        <dbReference type="ARBA" id="ARBA00007362"/>
    </source>
</evidence>
<gene>
    <name evidence="8" type="primary">rhtA</name>
    <name evidence="8" type="ORF">LEUCIP111803_00351</name>
</gene>
<proteinExistence type="inferred from homology"/>
<feature type="transmembrane region" description="Helical" evidence="6">
    <location>
        <begin position="144"/>
        <end position="165"/>
    </location>
</feature>
<evidence type="ECO:0000259" key="7">
    <source>
        <dbReference type="Pfam" id="PF00892"/>
    </source>
</evidence>
<dbReference type="Proteomes" id="UP000693892">
    <property type="component" value="Unassembled WGS sequence"/>
</dbReference>
<dbReference type="RefSeq" id="WP_218114001.1">
    <property type="nucleotide sequence ID" value="NZ_CAJVAP010000003.1"/>
</dbReference>
<evidence type="ECO:0000256" key="1">
    <source>
        <dbReference type="ARBA" id="ARBA00004141"/>
    </source>
</evidence>
<evidence type="ECO:0000256" key="6">
    <source>
        <dbReference type="SAM" id="Phobius"/>
    </source>
</evidence>
<dbReference type="PANTHER" id="PTHR32322">
    <property type="entry name" value="INNER MEMBRANE TRANSPORTER"/>
    <property type="match status" value="1"/>
</dbReference>
<accession>A0A916JSG9</accession>
<evidence type="ECO:0000256" key="3">
    <source>
        <dbReference type="ARBA" id="ARBA00022692"/>
    </source>
</evidence>